<dbReference type="EnsemblPlants" id="QL11p056987:mrna">
    <property type="protein sequence ID" value="QL11p056987:mrna:CDS:1"/>
    <property type="gene ID" value="QL11p056987"/>
</dbReference>
<protein>
    <recommendedName>
        <fullName evidence="3">RNase H type-1 domain-containing protein</fullName>
    </recommendedName>
</protein>
<name>A0A7N2RE41_QUELO</name>
<evidence type="ECO:0008006" key="3">
    <source>
        <dbReference type="Google" id="ProtNLM"/>
    </source>
</evidence>
<dbReference type="PANTHER" id="PTHR47074:SF48">
    <property type="entry name" value="POLYNUCLEOTIDYL TRANSFERASE, RIBONUCLEASE H-LIKE SUPERFAMILY PROTEIN"/>
    <property type="match status" value="1"/>
</dbReference>
<evidence type="ECO:0000313" key="2">
    <source>
        <dbReference type="Proteomes" id="UP000594261"/>
    </source>
</evidence>
<dbReference type="Gramene" id="QL11p056987:mrna">
    <property type="protein sequence ID" value="QL11p056987:mrna:CDS:1"/>
    <property type="gene ID" value="QL11p056987"/>
</dbReference>
<dbReference type="Proteomes" id="UP000594261">
    <property type="component" value="Chromosome 11"/>
</dbReference>
<dbReference type="EMBL" id="LRBV02000011">
    <property type="status" value="NOT_ANNOTATED_CDS"/>
    <property type="molecule type" value="Genomic_DNA"/>
</dbReference>
<reference evidence="1 2" key="1">
    <citation type="journal article" date="2016" name="G3 (Bethesda)">
        <title>First Draft Assembly and Annotation of the Genome of a California Endemic Oak Quercus lobata Nee (Fagaceae).</title>
        <authorList>
            <person name="Sork V.L."/>
            <person name="Fitz-Gibbon S.T."/>
            <person name="Puiu D."/>
            <person name="Crepeau M."/>
            <person name="Gugger P.F."/>
            <person name="Sherman R."/>
            <person name="Stevens K."/>
            <person name="Langley C.H."/>
            <person name="Pellegrini M."/>
            <person name="Salzberg S.L."/>
        </authorList>
    </citation>
    <scope>NUCLEOTIDE SEQUENCE [LARGE SCALE GENOMIC DNA]</scope>
    <source>
        <strain evidence="1 2">cv. SW786</strain>
    </source>
</reference>
<dbReference type="InParanoid" id="A0A7N2RE41"/>
<sequence length="138" mass="15642">MDLIRYVTMVVKWENDYVEKIIMIAWAMWTNRNKVRNEEDKKSNGALVNSALEYLREYELYCEKPVVAPTKEQPKCRPPWQGRYKINVNGTVFAAQKAVGVGVLIRDAEGRVVGACSKKIMAPLGAVETEAKAFEFGL</sequence>
<evidence type="ECO:0000313" key="1">
    <source>
        <dbReference type="EnsemblPlants" id="QL11p056987:mrna:CDS:1"/>
    </source>
</evidence>
<dbReference type="OMA" id="IMIAWAM"/>
<reference evidence="1" key="2">
    <citation type="submission" date="2021-01" db="UniProtKB">
        <authorList>
            <consortium name="EnsemblPlants"/>
        </authorList>
    </citation>
    <scope>IDENTIFICATION</scope>
</reference>
<accession>A0A7N2RE41</accession>
<dbReference type="PANTHER" id="PTHR47074">
    <property type="entry name" value="BNAC02G40300D PROTEIN"/>
    <property type="match status" value="1"/>
</dbReference>
<organism evidence="1 2">
    <name type="scientific">Quercus lobata</name>
    <name type="common">Valley oak</name>
    <dbReference type="NCBI Taxonomy" id="97700"/>
    <lineage>
        <taxon>Eukaryota</taxon>
        <taxon>Viridiplantae</taxon>
        <taxon>Streptophyta</taxon>
        <taxon>Embryophyta</taxon>
        <taxon>Tracheophyta</taxon>
        <taxon>Spermatophyta</taxon>
        <taxon>Magnoliopsida</taxon>
        <taxon>eudicotyledons</taxon>
        <taxon>Gunneridae</taxon>
        <taxon>Pentapetalae</taxon>
        <taxon>rosids</taxon>
        <taxon>fabids</taxon>
        <taxon>Fagales</taxon>
        <taxon>Fagaceae</taxon>
        <taxon>Quercus</taxon>
    </lineage>
</organism>
<dbReference type="AlphaFoldDB" id="A0A7N2RE41"/>
<proteinExistence type="predicted"/>
<dbReference type="InterPro" id="IPR052929">
    <property type="entry name" value="RNase_H-like_EbsB-rel"/>
</dbReference>
<keyword evidence="2" id="KW-1185">Reference proteome</keyword>